<dbReference type="PANTHER" id="PTHR30002">
    <property type="entry name" value="EPOXYQUEUOSINE REDUCTASE"/>
    <property type="match status" value="1"/>
</dbReference>
<dbReference type="NCBIfam" id="TIGR00276">
    <property type="entry name" value="tRNA epoxyqueuosine(34) reductase QueG"/>
    <property type="match status" value="1"/>
</dbReference>
<dbReference type="SUPFAM" id="SSF46548">
    <property type="entry name" value="alpha-helical ferredoxin"/>
    <property type="match status" value="1"/>
</dbReference>
<keyword evidence="6 11" id="KW-0560">Oxidoreductase</keyword>
<feature type="region of interest" description="Disordered" evidence="9">
    <location>
        <begin position="377"/>
        <end position="399"/>
    </location>
</feature>
<keyword evidence="7" id="KW-0408">Iron</keyword>
<dbReference type="EMBL" id="QURL01000003">
    <property type="protein sequence ID" value="RFC64524.1"/>
    <property type="molecule type" value="Genomic_DNA"/>
</dbReference>
<dbReference type="Proteomes" id="UP000264310">
    <property type="component" value="Unassembled WGS sequence"/>
</dbReference>
<name>A0A371X665_9HYPH</name>
<gene>
    <name evidence="11" type="primary">queG</name>
    <name evidence="11" type="ORF">DYI37_06990</name>
</gene>
<dbReference type="Gene3D" id="3.30.70.20">
    <property type="match status" value="1"/>
</dbReference>
<evidence type="ECO:0000259" key="10">
    <source>
        <dbReference type="PROSITE" id="PS51379"/>
    </source>
</evidence>
<dbReference type="InterPro" id="IPR017896">
    <property type="entry name" value="4Fe4S_Fe-S-bd"/>
</dbReference>
<evidence type="ECO:0000313" key="11">
    <source>
        <dbReference type="EMBL" id="RFC64524.1"/>
    </source>
</evidence>
<evidence type="ECO:0000256" key="7">
    <source>
        <dbReference type="ARBA" id="ARBA00023004"/>
    </source>
</evidence>
<dbReference type="PANTHER" id="PTHR30002:SF4">
    <property type="entry name" value="EPOXYQUEUOSINE REDUCTASE"/>
    <property type="match status" value="1"/>
</dbReference>
<dbReference type="InterPro" id="IPR013542">
    <property type="entry name" value="QueG_DUF1730"/>
</dbReference>
<keyword evidence="4" id="KW-0479">Metal-binding</keyword>
<evidence type="ECO:0000256" key="5">
    <source>
        <dbReference type="ARBA" id="ARBA00022785"/>
    </source>
</evidence>
<dbReference type="PROSITE" id="PS51379">
    <property type="entry name" value="4FE4S_FER_2"/>
    <property type="match status" value="1"/>
</dbReference>
<dbReference type="GO" id="GO:0052693">
    <property type="term" value="F:epoxyqueuosine reductase activity"/>
    <property type="evidence" value="ECO:0007669"/>
    <property type="project" value="UniProtKB-EC"/>
</dbReference>
<dbReference type="AlphaFoldDB" id="A0A371X665"/>
<keyword evidence="5" id="KW-0671">Queuosine biosynthesis</keyword>
<dbReference type="PROSITE" id="PS00198">
    <property type="entry name" value="4FE4S_FER_1"/>
    <property type="match status" value="1"/>
</dbReference>
<dbReference type="EC" id="1.17.99.6" evidence="11"/>
<keyword evidence="2" id="KW-0963">Cytoplasm</keyword>
<dbReference type="Pfam" id="PF13484">
    <property type="entry name" value="Fer4_16"/>
    <property type="match status" value="1"/>
</dbReference>
<evidence type="ECO:0000256" key="3">
    <source>
        <dbReference type="ARBA" id="ARBA00022694"/>
    </source>
</evidence>
<evidence type="ECO:0000256" key="1">
    <source>
        <dbReference type="ARBA" id="ARBA00022485"/>
    </source>
</evidence>
<evidence type="ECO:0000256" key="6">
    <source>
        <dbReference type="ARBA" id="ARBA00023002"/>
    </source>
</evidence>
<dbReference type="InterPro" id="IPR004453">
    <property type="entry name" value="QueG"/>
</dbReference>
<dbReference type="InterPro" id="IPR017900">
    <property type="entry name" value="4Fe4S_Fe_S_CS"/>
</dbReference>
<accession>A0A371X665</accession>
<protein>
    <submittedName>
        <fullName evidence="11">tRNA epoxyqueuosine(34) reductase QueG</fullName>
        <ecNumber evidence="11">1.17.99.6</ecNumber>
    </submittedName>
</protein>
<evidence type="ECO:0000313" key="12">
    <source>
        <dbReference type="Proteomes" id="UP000264310"/>
    </source>
</evidence>
<keyword evidence="8" id="KW-0411">Iron-sulfur</keyword>
<evidence type="ECO:0000256" key="8">
    <source>
        <dbReference type="ARBA" id="ARBA00023014"/>
    </source>
</evidence>
<dbReference type="GO" id="GO:0008616">
    <property type="term" value="P:tRNA queuosine(34) biosynthetic process"/>
    <property type="evidence" value="ECO:0007669"/>
    <property type="project" value="UniProtKB-KW"/>
</dbReference>
<dbReference type="Pfam" id="PF08331">
    <property type="entry name" value="QueG_DUF1730"/>
    <property type="match status" value="1"/>
</dbReference>
<evidence type="ECO:0000256" key="4">
    <source>
        <dbReference type="ARBA" id="ARBA00022723"/>
    </source>
</evidence>
<keyword evidence="3" id="KW-0819">tRNA processing</keyword>
<evidence type="ECO:0000256" key="2">
    <source>
        <dbReference type="ARBA" id="ARBA00022490"/>
    </source>
</evidence>
<comment type="caution">
    <text evidence="11">The sequence shown here is derived from an EMBL/GenBank/DDBJ whole genome shotgun (WGS) entry which is preliminary data.</text>
</comment>
<dbReference type="GO" id="GO:0046872">
    <property type="term" value="F:metal ion binding"/>
    <property type="evidence" value="ECO:0007669"/>
    <property type="project" value="UniProtKB-KW"/>
</dbReference>
<organism evidence="11 12">
    <name type="scientific">Fulvimarina endophytica</name>
    <dbReference type="NCBI Taxonomy" id="2293836"/>
    <lineage>
        <taxon>Bacteria</taxon>
        <taxon>Pseudomonadati</taxon>
        <taxon>Pseudomonadota</taxon>
        <taxon>Alphaproteobacteria</taxon>
        <taxon>Hyphomicrobiales</taxon>
        <taxon>Aurantimonadaceae</taxon>
        <taxon>Fulvimarina</taxon>
    </lineage>
</organism>
<feature type="domain" description="4Fe-4S ferredoxin-type" evidence="10">
    <location>
        <begin position="184"/>
        <end position="213"/>
    </location>
</feature>
<reference evidence="11 12" key="1">
    <citation type="submission" date="2018-08" db="EMBL/GenBank/DDBJ databases">
        <title>Fulvimarina sp. 85, whole genome shotgun sequence.</title>
        <authorList>
            <person name="Tuo L."/>
        </authorList>
    </citation>
    <scope>NUCLEOTIDE SEQUENCE [LARGE SCALE GENOMIC DNA]</scope>
    <source>
        <strain evidence="11 12">85</strain>
    </source>
</reference>
<proteinExistence type="predicted"/>
<keyword evidence="12" id="KW-1185">Reference proteome</keyword>
<dbReference type="OrthoDB" id="9784571at2"/>
<dbReference type="GO" id="GO:0051539">
    <property type="term" value="F:4 iron, 4 sulfur cluster binding"/>
    <property type="evidence" value="ECO:0007669"/>
    <property type="project" value="UniProtKB-KW"/>
</dbReference>
<sequence>MGARLKRHLAEGAERLGFSGFGIAPGTGDGVAGGRLKTFVAEGRHGTMGWMPETLERRRSAKALWPDVRSILVLAMNYGPGEDPLAILERADRGAISVYARHRDYHDVIKGKLKELASRLIAEAWREGLGAHDAKVFVDTAPVMEKPLGALAGLGWQGKHTNLLSRDFGSWLFLGSIFTTLDLPHDEPATDRCGSCTACLDICPTNAFPAPYQLDARACISYLTIETKRVIPRSLRAKMGNRIYGCDDCLAVCPWNKFAEAAREAKLIAREDLKAPRLDDLLALDDKAFRALFSGSPIKRIGRGKFVSNCLIAAGNSGDRAFLPQIRTLLGDGEALVRAMAVWAFAQLTSDADLLREAGPARDSETDEMVIEEWQAAMTERGTGGQAPTGTPTDRGERR</sequence>
<evidence type="ECO:0000256" key="9">
    <source>
        <dbReference type="SAM" id="MobiDB-lite"/>
    </source>
</evidence>
<keyword evidence="1" id="KW-0004">4Fe-4S</keyword>